<evidence type="ECO:0000313" key="1">
    <source>
        <dbReference type="EMBL" id="KKM01665.1"/>
    </source>
</evidence>
<reference evidence="1" key="1">
    <citation type="journal article" date="2015" name="Nature">
        <title>Complex archaea that bridge the gap between prokaryotes and eukaryotes.</title>
        <authorList>
            <person name="Spang A."/>
            <person name="Saw J.H."/>
            <person name="Jorgensen S.L."/>
            <person name="Zaremba-Niedzwiedzka K."/>
            <person name="Martijn J."/>
            <person name="Lind A.E."/>
            <person name="van Eijk R."/>
            <person name="Schleper C."/>
            <person name="Guy L."/>
            <person name="Ettema T.J."/>
        </authorList>
    </citation>
    <scope>NUCLEOTIDE SEQUENCE</scope>
</reference>
<sequence length="47" mass="5074">MNYVSIFAFLIFTSCVNANTALPANRHIAVIGEAQLKAKPDIAVINL</sequence>
<proteinExistence type="predicted"/>
<dbReference type="AlphaFoldDB" id="A0A0F9GS79"/>
<gene>
    <name evidence="1" type="ORF">LCGC14_1792190</name>
</gene>
<feature type="non-terminal residue" evidence="1">
    <location>
        <position position="47"/>
    </location>
</feature>
<accession>A0A0F9GS79</accession>
<protein>
    <submittedName>
        <fullName evidence="1">Uncharacterized protein</fullName>
    </submittedName>
</protein>
<organism evidence="1">
    <name type="scientific">marine sediment metagenome</name>
    <dbReference type="NCBI Taxonomy" id="412755"/>
    <lineage>
        <taxon>unclassified sequences</taxon>
        <taxon>metagenomes</taxon>
        <taxon>ecological metagenomes</taxon>
    </lineage>
</organism>
<name>A0A0F9GS79_9ZZZZ</name>
<dbReference type="EMBL" id="LAZR01017135">
    <property type="protein sequence ID" value="KKM01665.1"/>
    <property type="molecule type" value="Genomic_DNA"/>
</dbReference>
<comment type="caution">
    <text evidence="1">The sequence shown here is derived from an EMBL/GenBank/DDBJ whole genome shotgun (WGS) entry which is preliminary data.</text>
</comment>